<keyword evidence="7 14" id="KW-0812">Transmembrane</keyword>
<feature type="transmembrane region" description="Helical" evidence="14">
    <location>
        <begin position="712"/>
        <end position="729"/>
    </location>
</feature>
<gene>
    <name evidence="17" type="ORF">MUCCIDRAFT_112156</name>
</gene>
<evidence type="ECO:0000313" key="18">
    <source>
        <dbReference type="Proteomes" id="UP000077051"/>
    </source>
</evidence>
<comment type="similarity">
    <text evidence="3 14">Belongs to the glycosyltransferase 39 family.</text>
</comment>
<feature type="transmembrane region" description="Helical" evidence="14">
    <location>
        <begin position="281"/>
        <end position="298"/>
    </location>
</feature>
<feature type="transmembrane region" description="Helical" evidence="14">
    <location>
        <begin position="638"/>
        <end position="655"/>
    </location>
</feature>
<dbReference type="PROSITE" id="PS50919">
    <property type="entry name" value="MIR"/>
    <property type="match status" value="1"/>
</dbReference>
<evidence type="ECO:0000256" key="4">
    <source>
        <dbReference type="ARBA" id="ARBA00012839"/>
    </source>
</evidence>
<evidence type="ECO:0000259" key="16">
    <source>
        <dbReference type="PROSITE" id="PS50919"/>
    </source>
</evidence>
<evidence type="ECO:0000256" key="3">
    <source>
        <dbReference type="ARBA" id="ARBA00007222"/>
    </source>
</evidence>
<dbReference type="InterPro" id="IPR003342">
    <property type="entry name" value="ArnT-like_N"/>
</dbReference>
<name>A0A168J4Q6_MUCCL</name>
<dbReference type="VEuPathDB" id="FungiDB:MUCCIDRAFT_112156"/>
<evidence type="ECO:0000256" key="12">
    <source>
        <dbReference type="ARBA" id="ARBA00045085"/>
    </source>
</evidence>
<feature type="transmembrane region" description="Helical" evidence="14">
    <location>
        <begin position="138"/>
        <end position="159"/>
    </location>
</feature>
<comment type="function">
    <text evidence="14">Transfers mannose from Dol-P-mannose to Ser or Thr residues on proteins.</text>
</comment>
<dbReference type="EMBL" id="AMYB01000006">
    <property type="protein sequence ID" value="OAD00744.1"/>
    <property type="molecule type" value="Genomic_DNA"/>
</dbReference>
<evidence type="ECO:0000256" key="10">
    <source>
        <dbReference type="ARBA" id="ARBA00022989"/>
    </source>
</evidence>
<keyword evidence="9 14" id="KW-0256">Endoplasmic reticulum</keyword>
<comment type="catalytic activity">
    <reaction evidence="13 14">
        <text>a di-trans,poly-cis-dolichyl beta-D-mannosyl phosphate + L-seryl-[protein] = 3-O-(alpha-D-mannosyl)-L-seryl-[protein] + a di-trans,poly-cis-dolichyl phosphate + H(+)</text>
        <dbReference type="Rhea" id="RHEA:17377"/>
        <dbReference type="Rhea" id="RHEA-COMP:9863"/>
        <dbReference type="Rhea" id="RHEA-COMP:13546"/>
        <dbReference type="Rhea" id="RHEA-COMP:19498"/>
        <dbReference type="Rhea" id="RHEA-COMP:19501"/>
        <dbReference type="ChEBI" id="CHEBI:15378"/>
        <dbReference type="ChEBI" id="CHEBI:29999"/>
        <dbReference type="ChEBI" id="CHEBI:57683"/>
        <dbReference type="ChEBI" id="CHEBI:58211"/>
        <dbReference type="ChEBI" id="CHEBI:137321"/>
        <dbReference type="EC" id="2.4.1.109"/>
    </reaction>
</comment>
<feature type="transmembrane region" description="Helical" evidence="14">
    <location>
        <begin position="661"/>
        <end position="684"/>
    </location>
</feature>
<dbReference type="SMART" id="SM00472">
    <property type="entry name" value="MIR"/>
    <property type="match status" value="3"/>
</dbReference>
<comment type="caution">
    <text evidence="17">The sequence shown here is derived from an EMBL/GenBank/DDBJ whole genome shotgun (WGS) entry which is preliminary data.</text>
</comment>
<keyword evidence="18" id="KW-1185">Reference proteome</keyword>
<protein>
    <recommendedName>
        <fullName evidence="4 14">Dolichyl-phosphate-mannose--protein mannosyltransferase</fullName>
        <ecNumber evidence="4 14">2.4.1.109</ecNumber>
    </recommendedName>
</protein>
<dbReference type="UniPathway" id="UPA00378"/>
<proteinExistence type="inferred from homology"/>
<evidence type="ECO:0000256" key="11">
    <source>
        <dbReference type="ARBA" id="ARBA00023136"/>
    </source>
</evidence>
<dbReference type="Pfam" id="PF02366">
    <property type="entry name" value="PMT"/>
    <property type="match status" value="1"/>
</dbReference>
<evidence type="ECO:0000256" key="14">
    <source>
        <dbReference type="RuleBase" id="RU367007"/>
    </source>
</evidence>
<dbReference type="OrthoDB" id="292747at2759"/>
<evidence type="ECO:0000256" key="7">
    <source>
        <dbReference type="ARBA" id="ARBA00022692"/>
    </source>
</evidence>
<feature type="transmembrane region" description="Helical" evidence="14">
    <location>
        <begin position="596"/>
        <end position="618"/>
    </location>
</feature>
<dbReference type="InterPro" id="IPR032421">
    <property type="entry name" value="PMT_4TMC"/>
</dbReference>
<evidence type="ECO:0000256" key="2">
    <source>
        <dbReference type="ARBA" id="ARBA00004922"/>
    </source>
</evidence>
<dbReference type="PANTHER" id="PTHR10050">
    <property type="entry name" value="DOLICHYL-PHOSPHATE-MANNOSE--PROTEIN MANNOSYLTRANSFERASE"/>
    <property type="match status" value="1"/>
</dbReference>
<feature type="region of interest" description="Disordered" evidence="15">
    <location>
        <begin position="1"/>
        <end position="24"/>
    </location>
</feature>
<dbReference type="CDD" id="cd23285">
    <property type="entry name" value="beta-trefoil_MIR_PMT4-like"/>
    <property type="match status" value="1"/>
</dbReference>
<keyword evidence="10 14" id="KW-1133">Transmembrane helix</keyword>
<dbReference type="EC" id="2.4.1.109" evidence="4 14"/>
<reference evidence="17 18" key="1">
    <citation type="submission" date="2015-06" db="EMBL/GenBank/DDBJ databases">
        <title>Expansion of signal transduction pathways in fungi by whole-genome duplication.</title>
        <authorList>
            <consortium name="DOE Joint Genome Institute"/>
            <person name="Corrochano L.M."/>
            <person name="Kuo A."/>
            <person name="Marcet-Houben M."/>
            <person name="Polaino S."/>
            <person name="Salamov A."/>
            <person name="Villalobos J.M."/>
            <person name="Alvarez M.I."/>
            <person name="Avalos J."/>
            <person name="Benito E.P."/>
            <person name="Benoit I."/>
            <person name="Burger G."/>
            <person name="Camino L.P."/>
            <person name="Canovas D."/>
            <person name="Cerda-Olmedo E."/>
            <person name="Cheng J.-F."/>
            <person name="Dominguez A."/>
            <person name="Elias M."/>
            <person name="Eslava A.P."/>
            <person name="Glaser F."/>
            <person name="Grimwood J."/>
            <person name="Gutierrez G."/>
            <person name="Heitman J."/>
            <person name="Henrissat B."/>
            <person name="Iturriaga E.A."/>
            <person name="Lang B.F."/>
            <person name="Lavin J.L."/>
            <person name="Lee S."/>
            <person name="Li W."/>
            <person name="Lindquist E."/>
            <person name="Lopez-Garcia S."/>
            <person name="Luque E.M."/>
            <person name="Marcos A.T."/>
            <person name="Martin J."/>
            <person name="Mccluskey K."/>
            <person name="Medina H.R."/>
            <person name="Miralles-Duran A."/>
            <person name="Miyazaki A."/>
            <person name="Munoz-Torres E."/>
            <person name="Oguiza J.A."/>
            <person name="Ohm R."/>
            <person name="Olmedo M."/>
            <person name="Orejas M."/>
            <person name="Ortiz-Castellanos L."/>
            <person name="Pisabarro A.G."/>
            <person name="Rodriguez-Romero J."/>
            <person name="Ruiz-Herrera J."/>
            <person name="Ruiz-Vazquez R."/>
            <person name="Sanz C."/>
            <person name="Schackwitz W."/>
            <person name="Schmutz J."/>
            <person name="Shahriari M."/>
            <person name="Shelest E."/>
            <person name="Silva-Franco F."/>
            <person name="Soanes D."/>
            <person name="Syed K."/>
            <person name="Tagua V.G."/>
            <person name="Talbot N.J."/>
            <person name="Thon M."/>
            <person name="De Vries R.P."/>
            <person name="Wiebenga A."/>
            <person name="Yadav J.S."/>
            <person name="Braun E.L."/>
            <person name="Baker S."/>
            <person name="Garre V."/>
            <person name="Horwitz B."/>
            <person name="Torres-Martinez S."/>
            <person name="Idnurm A."/>
            <person name="Herrera-Estrella A."/>
            <person name="Gabaldon T."/>
            <person name="Grigoriev I.V."/>
        </authorList>
    </citation>
    <scope>NUCLEOTIDE SEQUENCE [LARGE SCALE GENOMIC DNA]</scope>
    <source>
        <strain evidence="17 18">CBS 277.49</strain>
    </source>
</reference>
<comment type="pathway">
    <text evidence="2 14">Protein modification; protein glycosylation.</text>
</comment>
<comment type="subcellular location">
    <subcellularLocation>
        <location evidence="1 14">Endoplasmic reticulum membrane</location>
        <topology evidence="1 14">Multi-pass membrane protein</topology>
    </subcellularLocation>
</comment>
<dbReference type="PANTHER" id="PTHR10050:SF51">
    <property type="entry name" value="PROTEIN O-MANNOSYL-TRANSFERASE 1"/>
    <property type="match status" value="1"/>
</dbReference>
<dbReference type="InterPro" id="IPR016093">
    <property type="entry name" value="MIR_motif"/>
</dbReference>
<dbReference type="Proteomes" id="UP000077051">
    <property type="component" value="Unassembled WGS sequence"/>
</dbReference>
<dbReference type="STRING" id="747725.A0A168J4Q6"/>
<keyword evidence="5 14" id="KW-0328">Glycosyltransferase</keyword>
<dbReference type="GO" id="GO:0005789">
    <property type="term" value="C:endoplasmic reticulum membrane"/>
    <property type="evidence" value="ECO:0007669"/>
    <property type="project" value="UniProtKB-SubCell"/>
</dbReference>
<keyword evidence="11 14" id="KW-0472">Membrane</keyword>
<keyword evidence="6 14" id="KW-0808">Transferase</keyword>
<dbReference type="Pfam" id="PF16192">
    <property type="entry name" value="PMT_4TMC"/>
    <property type="match status" value="1"/>
</dbReference>
<evidence type="ECO:0000256" key="6">
    <source>
        <dbReference type="ARBA" id="ARBA00022679"/>
    </source>
</evidence>
<dbReference type="Pfam" id="PF02815">
    <property type="entry name" value="MIR"/>
    <property type="match status" value="1"/>
</dbReference>
<dbReference type="InterPro" id="IPR036300">
    <property type="entry name" value="MIR_dom_sf"/>
</dbReference>
<feature type="transmembrane region" description="Helical" evidence="14">
    <location>
        <begin position="219"/>
        <end position="236"/>
    </location>
</feature>
<dbReference type="GO" id="GO:0004169">
    <property type="term" value="F:dolichyl-phosphate-mannose-protein mannosyltransferase activity"/>
    <property type="evidence" value="ECO:0007669"/>
    <property type="project" value="UniProtKB-UniRule"/>
</dbReference>
<feature type="transmembrane region" description="Helical" evidence="14">
    <location>
        <begin position="189"/>
        <end position="207"/>
    </location>
</feature>
<dbReference type="InterPro" id="IPR027005">
    <property type="entry name" value="PMT-like"/>
</dbReference>
<feature type="domain" description="MIR" evidence="16">
    <location>
        <begin position="330"/>
        <end position="390"/>
    </location>
</feature>
<comment type="catalytic activity">
    <reaction evidence="12 14">
        <text>a di-trans,poly-cis-dolichyl beta-D-mannosyl phosphate + L-threonyl-[protein] = 3-O-(alpha-D-mannosyl)-L-threonyl-[protein] + a di-trans,poly-cis-dolichyl phosphate + H(+)</text>
        <dbReference type="Rhea" id="RHEA:53396"/>
        <dbReference type="Rhea" id="RHEA-COMP:11060"/>
        <dbReference type="Rhea" id="RHEA-COMP:13547"/>
        <dbReference type="Rhea" id="RHEA-COMP:19498"/>
        <dbReference type="Rhea" id="RHEA-COMP:19501"/>
        <dbReference type="ChEBI" id="CHEBI:15378"/>
        <dbReference type="ChEBI" id="CHEBI:30013"/>
        <dbReference type="ChEBI" id="CHEBI:57683"/>
        <dbReference type="ChEBI" id="CHEBI:58211"/>
        <dbReference type="ChEBI" id="CHEBI:137323"/>
        <dbReference type="EC" id="2.4.1.109"/>
    </reaction>
</comment>
<evidence type="ECO:0000313" key="17">
    <source>
        <dbReference type="EMBL" id="OAD00744.1"/>
    </source>
</evidence>
<evidence type="ECO:0000256" key="5">
    <source>
        <dbReference type="ARBA" id="ARBA00022676"/>
    </source>
</evidence>
<feature type="transmembrane region" description="Helical" evidence="14">
    <location>
        <begin position="166"/>
        <end position="183"/>
    </location>
</feature>
<evidence type="ECO:0000256" key="9">
    <source>
        <dbReference type="ARBA" id="ARBA00022824"/>
    </source>
</evidence>
<dbReference type="AlphaFoldDB" id="A0A168J4Q6"/>
<accession>A0A168J4Q6</accession>
<evidence type="ECO:0000256" key="13">
    <source>
        <dbReference type="ARBA" id="ARBA00045102"/>
    </source>
</evidence>
<feature type="transmembrane region" description="Helical" evidence="14">
    <location>
        <begin position="53"/>
        <end position="71"/>
    </location>
</feature>
<feature type="transmembrane region" description="Helical" evidence="14">
    <location>
        <begin position="242"/>
        <end position="261"/>
    </location>
</feature>
<dbReference type="Gene3D" id="2.80.10.50">
    <property type="match status" value="1"/>
</dbReference>
<evidence type="ECO:0000256" key="1">
    <source>
        <dbReference type="ARBA" id="ARBA00004477"/>
    </source>
</evidence>
<evidence type="ECO:0000256" key="15">
    <source>
        <dbReference type="SAM" id="MobiDB-lite"/>
    </source>
</evidence>
<organism evidence="17 18">
    <name type="scientific">Mucor lusitanicus CBS 277.49</name>
    <dbReference type="NCBI Taxonomy" id="747725"/>
    <lineage>
        <taxon>Eukaryota</taxon>
        <taxon>Fungi</taxon>
        <taxon>Fungi incertae sedis</taxon>
        <taxon>Mucoromycota</taxon>
        <taxon>Mucoromycotina</taxon>
        <taxon>Mucoromycetes</taxon>
        <taxon>Mucorales</taxon>
        <taxon>Mucorineae</taxon>
        <taxon>Mucoraceae</taxon>
        <taxon>Mucor</taxon>
    </lineage>
</organism>
<keyword evidence="8" id="KW-0677">Repeat</keyword>
<dbReference type="SUPFAM" id="SSF82109">
    <property type="entry name" value="MIR domain"/>
    <property type="match status" value="1"/>
</dbReference>
<sequence length="762" mass="86921">MGNKQNELKKRKATTVVPNKEPSHTQEINEDIDAIKKQLRYQGGANSDTKHKIASTSVTIMSFFTTFYMIWFPAQVVFDEVHFGKFAGYYLQRTFFFDVHPPLAKLMLAGVGYLSGFDGVYQFANIGESYAANNVPYIALRALPASLNVCGVALIYNILKESGFSVLACFTTATLYLLDNAFIGQNRLILLDSILIFYMLTTIYSYVKFRKYRHQPFTLSWWTWLVATGTSMALTLSVKMIGLFVVAAVGLAVVMDLWDLLDKKKYGLTNKTLIQHFGARVAGLILVPALVYLFWFYIHFAILKFSGPGDAYMSTRFQDTLANNPLRINSLDIMYNQSIKLQHKETRAFLHSHMLTYPARYEDGRYSSQGTQVTGNMQPDINSYWRIKPTGPIDETLAAKRPVKHNDIIQLEHIGTGLDLLTHDVASPWMPTNQEFTTTKLAARYNETLFRVQLDDHKVNQVWSTLMQSVKLIHVRTGVALWCNNRNLPDWGLNHMEINGNKKSGEERNYWVATDILGLNATDINLKKQEKRAVKQMGFLSKFLELQIKMITHNNKLTGSHPYQSSPSIWPLMLRGISYWTKDDTQSQIYLTGNVAGWWTALVAIGLFSCVSILDMALKKREILILSATSRIRLNRSGGFFLLLWATHYFPFYLMGRSLYLHHYLPAMACSYLLLGAVFEYLFIDGVNSPVSYQPADKKYTINRARTTIKSYLAAFVLISMQFMVYLFLSPLTYGTPGMSAEEAMRHKVLNSWDIQYAKHFT</sequence>
<evidence type="ECO:0000256" key="8">
    <source>
        <dbReference type="ARBA" id="ARBA00022737"/>
    </source>
</evidence>